<evidence type="ECO:0000256" key="1">
    <source>
        <dbReference type="SAM" id="Phobius"/>
    </source>
</evidence>
<dbReference type="RefSeq" id="WP_167474605.1">
    <property type="nucleotide sequence ID" value="NZ_CP046172.1"/>
</dbReference>
<dbReference type="EMBL" id="CP046172">
    <property type="protein sequence ID" value="QIS11848.1"/>
    <property type="molecule type" value="Genomic_DNA"/>
</dbReference>
<gene>
    <name evidence="2" type="ORF">F5544_19900</name>
</gene>
<dbReference type="AlphaFoldDB" id="A0A6G9YF84"/>
<keyword evidence="1" id="KW-1133">Transmembrane helix</keyword>
<keyword evidence="3" id="KW-1185">Reference proteome</keyword>
<proteinExistence type="predicted"/>
<name>A0A6G9YF84_9NOCA</name>
<reference evidence="2 3" key="1">
    <citation type="journal article" date="2019" name="ACS Chem. Biol.">
        <title>Identification and Mobilization of a Cryptic Antibiotic Biosynthesis Gene Locus from a Human-Pathogenic Nocardia Isolate.</title>
        <authorList>
            <person name="Herisse M."/>
            <person name="Ishida K."/>
            <person name="Porter J.L."/>
            <person name="Howden B."/>
            <person name="Hertweck C."/>
            <person name="Stinear T.P."/>
            <person name="Pidot S.J."/>
        </authorList>
    </citation>
    <scope>NUCLEOTIDE SEQUENCE [LARGE SCALE GENOMIC DNA]</scope>
    <source>
        <strain evidence="2 3">AUSMDU00012717</strain>
    </source>
</reference>
<keyword evidence="1" id="KW-0812">Transmembrane</keyword>
<feature type="transmembrane region" description="Helical" evidence="1">
    <location>
        <begin position="7"/>
        <end position="27"/>
    </location>
</feature>
<keyword evidence="1" id="KW-0472">Membrane</keyword>
<evidence type="ECO:0000313" key="3">
    <source>
        <dbReference type="Proteomes" id="UP000503540"/>
    </source>
</evidence>
<organism evidence="2 3">
    <name type="scientific">Nocardia arthritidis</name>
    <dbReference type="NCBI Taxonomy" id="228602"/>
    <lineage>
        <taxon>Bacteria</taxon>
        <taxon>Bacillati</taxon>
        <taxon>Actinomycetota</taxon>
        <taxon>Actinomycetes</taxon>
        <taxon>Mycobacteriales</taxon>
        <taxon>Nocardiaceae</taxon>
        <taxon>Nocardia</taxon>
    </lineage>
</organism>
<dbReference type="Proteomes" id="UP000503540">
    <property type="component" value="Chromosome"/>
</dbReference>
<protein>
    <submittedName>
        <fullName evidence="2">Uncharacterized protein</fullName>
    </submittedName>
</protein>
<accession>A0A6G9YF84</accession>
<sequence>MPFQRRTLWFDLAALVVITVATVALVVLGNAGAAVLFAASGMIATTFRIWRRP</sequence>
<dbReference type="KEGG" id="nah:F5544_19900"/>
<evidence type="ECO:0000313" key="2">
    <source>
        <dbReference type="EMBL" id="QIS11848.1"/>
    </source>
</evidence>